<dbReference type="AlphaFoldDB" id="A0A9N7U9Q0"/>
<feature type="compositionally biased region" description="Basic and acidic residues" evidence="1">
    <location>
        <begin position="77"/>
        <end position="95"/>
    </location>
</feature>
<gene>
    <name evidence="2" type="ORF">PLEPLA_LOCUS15554</name>
</gene>
<proteinExistence type="predicted"/>
<evidence type="ECO:0000313" key="3">
    <source>
        <dbReference type="Proteomes" id="UP001153269"/>
    </source>
</evidence>
<feature type="compositionally biased region" description="Acidic residues" evidence="1">
    <location>
        <begin position="99"/>
        <end position="108"/>
    </location>
</feature>
<evidence type="ECO:0000313" key="2">
    <source>
        <dbReference type="EMBL" id="CAB1427613.1"/>
    </source>
</evidence>
<organism evidence="2 3">
    <name type="scientific">Pleuronectes platessa</name>
    <name type="common">European plaice</name>
    <dbReference type="NCBI Taxonomy" id="8262"/>
    <lineage>
        <taxon>Eukaryota</taxon>
        <taxon>Metazoa</taxon>
        <taxon>Chordata</taxon>
        <taxon>Craniata</taxon>
        <taxon>Vertebrata</taxon>
        <taxon>Euteleostomi</taxon>
        <taxon>Actinopterygii</taxon>
        <taxon>Neopterygii</taxon>
        <taxon>Teleostei</taxon>
        <taxon>Neoteleostei</taxon>
        <taxon>Acanthomorphata</taxon>
        <taxon>Carangaria</taxon>
        <taxon>Pleuronectiformes</taxon>
        <taxon>Pleuronectoidei</taxon>
        <taxon>Pleuronectidae</taxon>
        <taxon>Pleuronectes</taxon>
    </lineage>
</organism>
<name>A0A9N7U9Q0_PLEPL</name>
<feature type="region of interest" description="Disordered" evidence="1">
    <location>
        <begin position="67"/>
        <end position="108"/>
    </location>
</feature>
<comment type="caution">
    <text evidence="2">The sequence shown here is derived from an EMBL/GenBank/DDBJ whole genome shotgun (WGS) entry which is preliminary data.</text>
</comment>
<reference evidence="2" key="1">
    <citation type="submission" date="2020-03" db="EMBL/GenBank/DDBJ databases">
        <authorList>
            <person name="Weist P."/>
        </authorList>
    </citation>
    <scope>NUCLEOTIDE SEQUENCE</scope>
</reference>
<dbReference type="Proteomes" id="UP001153269">
    <property type="component" value="Unassembled WGS sequence"/>
</dbReference>
<accession>A0A9N7U9Q0</accession>
<dbReference type="EMBL" id="CADEAL010000982">
    <property type="protein sequence ID" value="CAB1427613.1"/>
    <property type="molecule type" value="Genomic_DNA"/>
</dbReference>
<keyword evidence="3" id="KW-1185">Reference proteome</keyword>
<protein>
    <submittedName>
        <fullName evidence="2">Uncharacterized protein</fullName>
    </submittedName>
</protein>
<sequence length="108" mass="12218">MTARSVLISLKVTETLTSKRLMVQIPPQETKGPEQQCVRRETGAETQLFEERSSLISMRSSLLPNVTMYSQQAEQVTRGREETRGGNESRGEEMRPGGGEEEEEEEEE</sequence>
<evidence type="ECO:0000256" key="1">
    <source>
        <dbReference type="SAM" id="MobiDB-lite"/>
    </source>
</evidence>